<feature type="transmembrane region" description="Helical" evidence="5">
    <location>
        <begin position="356"/>
        <end position="376"/>
    </location>
</feature>
<feature type="domain" description="Cation-transporting P-type ATPase C-terminal" evidence="6">
    <location>
        <begin position="257"/>
        <end position="379"/>
    </location>
</feature>
<evidence type="ECO:0000256" key="2">
    <source>
        <dbReference type="ARBA" id="ARBA00022692"/>
    </source>
</evidence>
<dbReference type="AlphaFoldDB" id="A0A0F8Y2B0"/>
<comment type="subcellular location">
    <subcellularLocation>
        <location evidence="1">Membrane</location>
    </subcellularLocation>
</comment>
<dbReference type="InterPro" id="IPR023214">
    <property type="entry name" value="HAD_sf"/>
</dbReference>
<dbReference type="PRINTS" id="PR00119">
    <property type="entry name" value="CATATPASE"/>
</dbReference>
<keyword evidence="3 5" id="KW-1133">Transmembrane helix</keyword>
<dbReference type="GO" id="GO:0005524">
    <property type="term" value="F:ATP binding"/>
    <property type="evidence" value="ECO:0007669"/>
    <property type="project" value="InterPro"/>
</dbReference>
<dbReference type="InterPro" id="IPR001757">
    <property type="entry name" value="P_typ_ATPase"/>
</dbReference>
<feature type="transmembrane region" description="Helical" evidence="5">
    <location>
        <begin position="215"/>
        <end position="239"/>
    </location>
</feature>
<keyword evidence="4 5" id="KW-0472">Membrane</keyword>
<dbReference type="EMBL" id="LAZR01055828">
    <property type="protein sequence ID" value="KKK75517.1"/>
    <property type="molecule type" value="Genomic_DNA"/>
</dbReference>
<dbReference type="InterPro" id="IPR023298">
    <property type="entry name" value="ATPase_P-typ_TM_dom_sf"/>
</dbReference>
<evidence type="ECO:0000256" key="1">
    <source>
        <dbReference type="ARBA" id="ARBA00004370"/>
    </source>
</evidence>
<sequence length="379" mass="41749">MAISIGAGSYEVRFDPGTANTDITKYIVSIDSMTDVGTGEVNSATIVLNADQGGFVSNSAVDGAATTPKLDQFDKIKITVTDKNSNSYSRIFEVDTTLPQKAIGGGNILRVELLGQEHNIQKVHFGKQYFFVDAFTTTKDIIDRYKEDNRVVAMTGDGVNDALALNLADAGIAMGITGTDVAKEASDMVISDDSFNSIVTGIRQGRGIFAKIRSIVVFFICINVFEGIVQVIISVILGLNNAYWADPDSVYYWMWIFLSLTLHTLPSLALTFDTISEDVMDEKPKDSEEILSKNTILLMTTFGILLIISMATVYFLVYNEIYPVFDANSNFGILDKEYLYSLQNIDAFGEGFELKVAKALTMLMVVLFLCETFLILQIR</sequence>
<dbReference type="PRINTS" id="PR00120">
    <property type="entry name" value="HATPASE"/>
</dbReference>
<evidence type="ECO:0000256" key="4">
    <source>
        <dbReference type="ARBA" id="ARBA00023136"/>
    </source>
</evidence>
<evidence type="ECO:0000256" key="5">
    <source>
        <dbReference type="SAM" id="Phobius"/>
    </source>
</evidence>
<name>A0A0F8Y2B0_9ZZZZ</name>
<evidence type="ECO:0000313" key="7">
    <source>
        <dbReference type="EMBL" id="KKK75517.1"/>
    </source>
</evidence>
<protein>
    <recommendedName>
        <fullName evidence="6">Cation-transporting P-type ATPase C-terminal domain-containing protein</fullName>
    </recommendedName>
</protein>
<dbReference type="PANTHER" id="PTHR42861">
    <property type="entry name" value="CALCIUM-TRANSPORTING ATPASE"/>
    <property type="match status" value="1"/>
</dbReference>
<gene>
    <name evidence="7" type="ORF">LCGC14_2872920</name>
</gene>
<dbReference type="InterPro" id="IPR036412">
    <property type="entry name" value="HAD-like_sf"/>
</dbReference>
<dbReference type="Gene3D" id="3.40.50.1000">
    <property type="entry name" value="HAD superfamily/HAD-like"/>
    <property type="match status" value="1"/>
</dbReference>
<keyword evidence="2 5" id="KW-0812">Transmembrane</keyword>
<dbReference type="Gene3D" id="1.20.1110.10">
    <property type="entry name" value="Calcium-transporting ATPase, transmembrane domain"/>
    <property type="match status" value="1"/>
</dbReference>
<reference evidence="7" key="1">
    <citation type="journal article" date="2015" name="Nature">
        <title>Complex archaea that bridge the gap between prokaryotes and eukaryotes.</title>
        <authorList>
            <person name="Spang A."/>
            <person name="Saw J.H."/>
            <person name="Jorgensen S.L."/>
            <person name="Zaremba-Niedzwiedzka K."/>
            <person name="Martijn J."/>
            <person name="Lind A.E."/>
            <person name="van Eijk R."/>
            <person name="Schleper C."/>
            <person name="Guy L."/>
            <person name="Ettema T.J."/>
        </authorList>
    </citation>
    <scope>NUCLEOTIDE SEQUENCE</scope>
</reference>
<dbReference type="GO" id="GO:0016887">
    <property type="term" value="F:ATP hydrolysis activity"/>
    <property type="evidence" value="ECO:0007669"/>
    <property type="project" value="InterPro"/>
</dbReference>
<dbReference type="SUPFAM" id="SSF56784">
    <property type="entry name" value="HAD-like"/>
    <property type="match status" value="1"/>
</dbReference>
<feature type="transmembrane region" description="Helical" evidence="5">
    <location>
        <begin position="296"/>
        <end position="317"/>
    </location>
</feature>
<dbReference type="InterPro" id="IPR006068">
    <property type="entry name" value="ATPase_P-typ_cation-transptr_C"/>
</dbReference>
<evidence type="ECO:0000259" key="6">
    <source>
        <dbReference type="Pfam" id="PF00689"/>
    </source>
</evidence>
<evidence type="ECO:0000256" key="3">
    <source>
        <dbReference type="ARBA" id="ARBA00022989"/>
    </source>
</evidence>
<accession>A0A0F8Y2B0</accession>
<proteinExistence type="predicted"/>
<dbReference type="SUPFAM" id="SSF81665">
    <property type="entry name" value="Calcium ATPase, transmembrane domain M"/>
    <property type="match status" value="1"/>
</dbReference>
<feature type="transmembrane region" description="Helical" evidence="5">
    <location>
        <begin position="251"/>
        <end position="275"/>
    </location>
</feature>
<comment type="caution">
    <text evidence="7">The sequence shown here is derived from an EMBL/GenBank/DDBJ whole genome shotgun (WGS) entry which is preliminary data.</text>
</comment>
<organism evidence="7">
    <name type="scientific">marine sediment metagenome</name>
    <dbReference type="NCBI Taxonomy" id="412755"/>
    <lineage>
        <taxon>unclassified sequences</taxon>
        <taxon>metagenomes</taxon>
        <taxon>ecological metagenomes</taxon>
    </lineage>
</organism>
<feature type="non-terminal residue" evidence="7">
    <location>
        <position position="379"/>
    </location>
</feature>
<dbReference type="NCBIfam" id="TIGR01494">
    <property type="entry name" value="ATPase_P-type"/>
    <property type="match status" value="1"/>
</dbReference>
<dbReference type="GO" id="GO:0016020">
    <property type="term" value="C:membrane"/>
    <property type="evidence" value="ECO:0007669"/>
    <property type="project" value="UniProtKB-SubCell"/>
</dbReference>
<dbReference type="Pfam" id="PF00689">
    <property type="entry name" value="Cation_ATPase_C"/>
    <property type="match status" value="1"/>
</dbReference>